<feature type="non-terminal residue" evidence="1">
    <location>
        <position position="1"/>
    </location>
</feature>
<proteinExistence type="predicted"/>
<name>X1ET84_9ZZZZ</name>
<evidence type="ECO:0000313" key="1">
    <source>
        <dbReference type="EMBL" id="GAH35802.1"/>
    </source>
</evidence>
<reference evidence="1" key="1">
    <citation type="journal article" date="2014" name="Front. Microbiol.">
        <title>High frequency of phylogenetically diverse reductive dehalogenase-homologous genes in deep subseafloor sedimentary metagenomes.</title>
        <authorList>
            <person name="Kawai M."/>
            <person name="Futagami T."/>
            <person name="Toyoda A."/>
            <person name="Takaki Y."/>
            <person name="Nishi S."/>
            <person name="Hori S."/>
            <person name="Arai W."/>
            <person name="Tsubouchi T."/>
            <person name="Morono Y."/>
            <person name="Uchiyama I."/>
            <person name="Ito T."/>
            <person name="Fujiyama A."/>
            <person name="Inagaki F."/>
            <person name="Takami H."/>
        </authorList>
    </citation>
    <scope>NUCLEOTIDE SEQUENCE</scope>
    <source>
        <strain evidence="1">Expedition CK06-06</strain>
    </source>
</reference>
<organism evidence="1">
    <name type="scientific">marine sediment metagenome</name>
    <dbReference type="NCBI Taxonomy" id="412755"/>
    <lineage>
        <taxon>unclassified sequences</taxon>
        <taxon>metagenomes</taxon>
        <taxon>ecological metagenomes</taxon>
    </lineage>
</organism>
<sequence>GIVFNLGLASVGSKQAQALIPGNLTISVVKIYADTAPTGASLIVDVNKNGSTMFTTQGNRPEIVIDGHSDDSTPDVTALAIGDRLSIDIDQVGSIIAGGADLLVTIVCV</sequence>
<comment type="caution">
    <text evidence="1">The sequence shown here is derived from an EMBL/GenBank/DDBJ whole genome shotgun (WGS) entry which is preliminary data.</text>
</comment>
<protein>
    <submittedName>
        <fullName evidence="1">Uncharacterized protein</fullName>
    </submittedName>
</protein>
<dbReference type="EMBL" id="BARU01011998">
    <property type="protein sequence ID" value="GAH35802.1"/>
    <property type="molecule type" value="Genomic_DNA"/>
</dbReference>
<gene>
    <name evidence="1" type="ORF">S03H2_22316</name>
</gene>
<dbReference type="AlphaFoldDB" id="X1ET84"/>
<accession>X1ET84</accession>